<dbReference type="GO" id="GO:0005524">
    <property type="term" value="F:ATP binding"/>
    <property type="evidence" value="ECO:0007669"/>
    <property type="project" value="UniProtKB-UniRule"/>
</dbReference>
<feature type="active site" description="Proton acceptor; for phosphorylation activity. Proton donor; for dephosphorylation activity" evidence="10">
    <location>
        <position position="188"/>
    </location>
</feature>
<dbReference type="STRING" id="706433.HMPREF9430_00471"/>
<dbReference type="eggNOG" id="COG1493">
    <property type="taxonomic scope" value="Bacteria"/>
</dbReference>
<evidence type="ECO:0000256" key="10">
    <source>
        <dbReference type="HAMAP-Rule" id="MF_01249"/>
    </source>
</evidence>
<evidence type="ECO:0000256" key="9">
    <source>
        <dbReference type="ARBA" id="ARBA00047657"/>
    </source>
</evidence>
<comment type="caution">
    <text evidence="13">The sequence shown here is derived from an EMBL/GenBank/DDBJ whole genome shotgun (WGS) entry which is preliminary data.</text>
</comment>
<keyword evidence="10" id="KW-0119">Carbohydrate metabolism</keyword>
<dbReference type="AlphaFoldDB" id="E7MLQ8"/>
<comment type="catalytic activity">
    <reaction evidence="9 10">
        <text>[HPr protein]-O-phospho-L-serine + phosphate + H(+) = [HPr protein]-L-serine + diphosphate</text>
        <dbReference type="Rhea" id="RHEA:46604"/>
        <dbReference type="Rhea" id="RHEA-COMP:11602"/>
        <dbReference type="Rhea" id="RHEA-COMP:11603"/>
        <dbReference type="ChEBI" id="CHEBI:15378"/>
        <dbReference type="ChEBI" id="CHEBI:29999"/>
        <dbReference type="ChEBI" id="CHEBI:33019"/>
        <dbReference type="ChEBI" id="CHEBI:43474"/>
        <dbReference type="ChEBI" id="CHEBI:83421"/>
    </reaction>
</comment>
<dbReference type="NCBIfam" id="TIGR00679">
    <property type="entry name" value="hpr-ser"/>
    <property type="match status" value="1"/>
</dbReference>
<organism evidence="13 14">
    <name type="scientific">Solobacterium moorei F0204</name>
    <dbReference type="NCBI Taxonomy" id="706433"/>
    <lineage>
        <taxon>Bacteria</taxon>
        <taxon>Bacillati</taxon>
        <taxon>Bacillota</taxon>
        <taxon>Erysipelotrichia</taxon>
        <taxon>Erysipelotrichales</taxon>
        <taxon>Erysipelotrichaceae</taxon>
        <taxon>Solobacterium</taxon>
    </lineage>
</organism>
<name>E7MLQ8_9FIRM</name>
<dbReference type="EC" id="2.7.11.-" evidence="10"/>
<comment type="subunit">
    <text evidence="10">Homohexamer.</text>
</comment>
<feature type="region of interest" description="Important for the catalytic mechanism of dephosphorylation" evidence="10">
    <location>
        <begin position="275"/>
        <end position="280"/>
    </location>
</feature>
<comment type="domain">
    <text evidence="10">The Walker A ATP-binding motif also binds Pi and PPi.</text>
</comment>
<sequence length="318" mass="35686">MEDDMSEKTYEKKVGIRDIVSFFQLEQLTGDDSSLDRWTVIQDLNRPGFELAGVFKDTEPRRIVIIGNKESEFIRTMSEDDQRARFQFLMDGLTPCIIITSGNEIPNILREVAIYNNFPVLRTYLETYRLTADLITFLDEKLAPIDTMSGVLMSVYGLGVMILGESGMGKSETALDLIRDGQVLISDDRVDVQHIQNSIYGHAPAITKGLLEIRGIGVINVEKMFGASAVADRAEVKLVIRMVPFERDAEYNRIGDETKRYTKILGVPVPTIVIPVSAGRNTFVLVESAVRNFRLQEAGYSGAAEINERFSRFVGKDE</sequence>
<dbReference type="InterPro" id="IPR011126">
    <property type="entry name" value="Hpr_kin/Pase_Hpr_N"/>
</dbReference>
<keyword evidence="10" id="KW-0460">Magnesium</keyword>
<evidence type="ECO:0000256" key="3">
    <source>
        <dbReference type="ARBA" id="ARBA00022527"/>
    </source>
</evidence>
<dbReference type="InterPro" id="IPR003755">
    <property type="entry name" value="HPr(Ser)_kin/Pase"/>
</dbReference>
<dbReference type="InterPro" id="IPR028979">
    <property type="entry name" value="Ser_kin/Pase_Hpr-like_N_sf"/>
</dbReference>
<evidence type="ECO:0000259" key="12">
    <source>
        <dbReference type="Pfam" id="PF07475"/>
    </source>
</evidence>
<keyword evidence="3 10" id="KW-0723">Serine/threonine-protein kinase</keyword>
<dbReference type="Pfam" id="PF07475">
    <property type="entry name" value="Hpr_kinase_C"/>
    <property type="match status" value="1"/>
</dbReference>
<feature type="domain" description="HPr kinase/phosphorylase C-terminal" evidence="12">
    <location>
        <begin position="140"/>
        <end position="309"/>
    </location>
</feature>
<reference evidence="13 14" key="1">
    <citation type="submission" date="2010-08" db="EMBL/GenBank/DDBJ databases">
        <authorList>
            <person name="Weinstock G."/>
            <person name="Sodergren E."/>
            <person name="Clifton S."/>
            <person name="Fulton L."/>
            <person name="Fulton B."/>
            <person name="Courtney L."/>
            <person name="Fronick C."/>
            <person name="Harrison M."/>
            <person name="Strong C."/>
            <person name="Farmer C."/>
            <person name="Delahaunty K."/>
            <person name="Markovic C."/>
            <person name="Hall O."/>
            <person name="Minx P."/>
            <person name="Tomlinson C."/>
            <person name="Mitreva M."/>
            <person name="Hou S."/>
            <person name="Chen J."/>
            <person name="Wollam A."/>
            <person name="Pepin K.H."/>
            <person name="Johnson M."/>
            <person name="Bhonagiri V."/>
            <person name="Zhang X."/>
            <person name="Suruliraj S."/>
            <person name="Warren W."/>
            <person name="Chinwalla A."/>
            <person name="Mardis E.R."/>
            <person name="Wilson R.K."/>
        </authorList>
    </citation>
    <scope>NUCLEOTIDE SEQUENCE [LARGE SCALE GENOMIC DNA]</scope>
    <source>
        <strain evidence="13 14">F0204</strain>
    </source>
</reference>
<protein>
    <recommendedName>
        <fullName evidence="10">HPr kinase/phosphorylase</fullName>
        <shortName evidence="10">HPrK/P</shortName>
        <ecNumber evidence="10">2.7.11.-</ecNumber>
        <ecNumber evidence="10">2.7.4.-</ecNumber>
    </recommendedName>
    <alternativeName>
        <fullName evidence="10">HPr(Ser) kinase/phosphorylase</fullName>
    </alternativeName>
</protein>
<feature type="binding site" evidence="10">
    <location>
        <begin position="164"/>
        <end position="171"/>
    </location>
    <ligand>
        <name>ATP</name>
        <dbReference type="ChEBI" id="CHEBI:30616"/>
    </ligand>
</feature>
<comment type="catalytic activity">
    <reaction evidence="1 10">
        <text>[HPr protein]-L-serine + ATP = [HPr protein]-O-phospho-L-serine + ADP + H(+)</text>
        <dbReference type="Rhea" id="RHEA:46600"/>
        <dbReference type="Rhea" id="RHEA-COMP:11602"/>
        <dbReference type="Rhea" id="RHEA-COMP:11603"/>
        <dbReference type="ChEBI" id="CHEBI:15378"/>
        <dbReference type="ChEBI" id="CHEBI:29999"/>
        <dbReference type="ChEBI" id="CHEBI:30616"/>
        <dbReference type="ChEBI" id="CHEBI:83421"/>
        <dbReference type="ChEBI" id="CHEBI:456216"/>
    </reaction>
</comment>
<accession>E7MLQ8</accession>
<keyword evidence="10" id="KW-0479">Metal-binding</keyword>
<feature type="active site" evidence="10">
    <location>
        <position position="170"/>
    </location>
</feature>
<dbReference type="Pfam" id="PF02603">
    <property type="entry name" value="Hpr_kinase_N"/>
    <property type="match status" value="1"/>
</dbReference>
<evidence type="ECO:0000256" key="2">
    <source>
        <dbReference type="ARBA" id="ARBA00006883"/>
    </source>
</evidence>
<dbReference type="GO" id="GO:0004712">
    <property type="term" value="F:protein serine/threonine/tyrosine kinase activity"/>
    <property type="evidence" value="ECO:0007669"/>
    <property type="project" value="UniProtKB-UniRule"/>
</dbReference>
<keyword evidence="4 10" id="KW-0808">Transferase</keyword>
<comment type="miscellaneous">
    <text evidence="10">Both phosphorylation and phosphorolysis are carried out by the same active site and suggest a common mechanism for both reactions.</text>
</comment>
<comment type="similarity">
    <text evidence="2 10">Belongs to the HPrK/P family.</text>
</comment>
<evidence type="ECO:0000256" key="5">
    <source>
        <dbReference type="ARBA" id="ARBA00022741"/>
    </source>
</evidence>
<evidence type="ECO:0000256" key="4">
    <source>
        <dbReference type="ARBA" id="ARBA00022679"/>
    </source>
</evidence>
<dbReference type="HAMAP" id="MF_01249">
    <property type="entry name" value="HPr_kinase"/>
    <property type="match status" value="1"/>
</dbReference>
<keyword evidence="7 10" id="KW-0067">ATP-binding</keyword>
<evidence type="ECO:0000313" key="13">
    <source>
        <dbReference type="EMBL" id="EFW25049.1"/>
    </source>
</evidence>
<evidence type="ECO:0000256" key="8">
    <source>
        <dbReference type="ARBA" id="ARBA00023268"/>
    </source>
</evidence>
<dbReference type="Gene3D" id="3.40.50.300">
    <property type="entry name" value="P-loop containing nucleotide triphosphate hydrolases"/>
    <property type="match status" value="1"/>
</dbReference>
<dbReference type="GO" id="GO:0000155">
    <property type="term" value="F:phosphorelay sensor kinase activity"/>
    <property type="evidence" value="ECO:0007669"/>
    <property type="project" value="InterPro"/>
</dbReference>
<dbReference type="GO" id="GO:0006109">
    <property type="term" value="P:regulation of carbohydrate metabolic process"/>
    <property type="evidence" value="ECO:0007669"/>
    <property type="project" value="UniProtKB-UniRule"/>
</dbReference>
<dbReference type="Proteomes" id="UP000004097">
    <property type="component" value="Unassembled WGS sequence"/>
</dbReference>
<feature type="domain" description="HPr(Ser) kinase/phosphorylase N-terminal" evidence="11">
    <location>
        <begin position="15"/>
        <end position="138"/>
    </location>
</feature>
<feature type="binding site" evidence="10">
    <location>
        <position position="212"/>
    </location>
    <ligand>
        <name>Mg(2+)</name>
        <dbReference type="ChEBI" id="CHEBI:18420"/>
    </ligand>
</feature>
<dbReference type="Gene3D" id="3.40.1390.20">
    <property type="entry name" value="HprK N-terminal domain-like"/>
    <property type="match status" value="1"/>
</dbReference>
<dbReference type="EMBL" id="AECQ01000006">
    <property type="protein sequence ID" value="EFW25049.1"/>
    <property type="molecule type" value="Genomic_DNA"/>
</dbReference>
<comment type="caution">
    <text evidence="10">Lacks conserved residue(s) required for the propagation of feature annotation.</text>
</comment>
<gene>
    <name evidence="10 13" type="primary">hprK</name>
    <name evidence="13" type="ORF">HMPREF9430_00471</name>
</gene>
<keyword evidence="8 10" id="KW-0511">Multifunctional enzyme</keyword>
<dbReference type="PANTHER" id="PTHR30305:SF1">
    <property type="entry name" value="HPR KINASE_PHOSPHORYLASE"/>
    <property type="match status" value="1"/>
</dbReference>
<proteinExistence type="inferred from homology"/>
<evidence type="ECO:0000259" key="11">
    <source>
        <dbReference type="Pfam" id="PF02603"/>
    </source>
</evidence>
<keyword evidence="14" id="KW-1185">Reference proteome</keyword>
<feature type="active site" evidence="10">
    <location>
        <position position="253"/>
    </location>
</feature>
<keyword evidence="6 10" id="KW-0418">Kinase</keyword>
<keyword evidence="5 10" id="KW-0547">Nucleotide-binding</keyword>
<dbReference type="EC" id="2.7.4.-" evidence="10"/>
<dbReference type="SUPFAM" id="SSF75138">
    <property type="entry name" value="HprK N-terminal domain-like"/>
    <property type="match status" value="1"/>
</dbReference>
<dbReference type="SUPFAM" id="SSF53795">
    <property type="entry name" value="PEP carboxykinase-like"/>
    <property type="match status" value="1"/>
</dbReference>
<dbReference type="GO" id="GO:0000287">
    <property type="term" value="F:magnesium ion binding"/>
    <property type="evidence" value="ECO:0007669"/>
    <property type="project" value="UniProtKB-UniRule"/>
</dbReference>
<dbReference type="InterPro" id="IPR011104">
    <property type="entry name" value="Hpr_kin/Pase_C"/>
</dbReference>
<evidence type="ECO:0000256" key="1">
    <source>
        <dbReference type="ARBA" id="ARBA00001120"/>
    </source>
</evidence>
<dbReference type="PANTHER" id="PTHR30305">
    <property type="entry name" value="PROTEIN YJDM-RELATED"/>
    <property type="match status" value="1"/>
</dbReference>
<feature type="region of interest" description="Important for the catalytic mechanism of both phosphorylation and dephosphorylation" evidence="10">
    <location>
        <begin position="211"/>
        <end position="220"/>
    </location>
</feature>
<evidence type="ECO:0000256" key="6">
    <source>
        <dbReference type="ARBA" id="ARBA00022777"/>
    </source>
</evidence>
<evidence type="ECO:0000313" key="14">
    <source>
        <dbReference type="Proteomes" id="UP000004097"/>
    </source>
</evidence>
<dbReference type="InterPro" id="IPR027417">
    <property type="entry name" value="P-loop_NTPase"/>
</dbReference>
<dbReference type="CDD" id="cd01918">
    <property type="entry name" value="HprK_C"/>
    <property type="match status" value="1"/>
</dbReference>
<evidence type="ECO:0000256" key="7">
    <source>
        <dbReference type="ARBA" id="ARBA00022840"/>
    </source>
</evidence>
<dbReference type="HOGENOM" id="CLU_052030_0_1_9"/>
<comment type="function">
    <text evidence="10">Catalyzes the ATP- as well as the pyrophosphate-dependent phosphorylation of a specific serine residue in HPr, a phosphocarrier protein of the phosphoenolpyruvate-dependent sugar phosphotransferase system (PTS). HprK/P also catalyzes the pyrophosphate-producing, inorganic phosphate-dependent dephosphorylation (phosphorolysis) of seryl-phosphorylated HPr (P-Ser-HPr). The two antagonistic activities of HprK/P are regulated by several intracellular metabolites, which change their concentration in response to the absence or presence of rapidly metabolisable carbon sources (glucose, fructose, etc.) in the growth medium. Therefore, by controlling the phosphorylation state of HPr, HPrK/P is a sensor enzyme that plays a major role in the regulation of carbon metabolism and sugar transport: it mediates carbon catabolite repression (CCR), and regulates PTS-catalyzed carbohydrate uptake and inducer exclusion.</text>
</comment>
<feature type="binding site" evidence="10">
    <location>
        <position position="171"/>
    </location>
    <ligand>
        <name>Mg(2+)</name>
        <dbReference type="ChEBI" id="CHEBI:18420"/>
    </ligand>
</feature>
<dbReference type="GO" id="GO:0004674">
    <property type="term" value="F:protein serine/threonine kinase activity"/>
    <property type="evidence" value="ECO:0007669"/>
    <property type="project" value="UniProtKB-KW"/>
</dbReference>
<comment type="cofactor">
    <cofactor evidence="10">
        <name>Mg(2+)</name>
        <dbReference type="ChEBI" id="CHEBI:18420"/>
    </cofactor>
</comment>